<dbReference type="RefSeq" id="XP_007770601.1">
    <property type="nucleotide sequence ID" value="XM_007772411.1"/>
</dbReference>
<dbReference type="OMA" id="ITIKEWD"/>
<dbReference type="OrthoDB" id="5354526at2759"/>
<evidence type="ECO:0000313" key="2">
    <source>
        <dbReference type="Proteomes" id="UP000053558"/>
    </source>
</evidence>
<accession>A0A5M3MHW6</accession>
<proteinExistence type="predicted"/>
<dbReference type="Gene3D" id="3.80.10.10">
    <property type="entry name" value="Ribonuclease Inhibitor"/>
    <property type="match status" value="1"/>
</dbReference>
<organism evidence="1 2">
    <name type="scientific">Coniophora puteana (strain RWD-64-598)</name>
    <name type="common">Brown rot fungus</name>
    <dbReference type="NCBI Taxonomy" id="741705"/>
    <lineage>
        <taxon>Eukaryota</taxon>
        <taxon>Fungi</taxon>
        <taxon>Dikarya</taxon>
        <taxon>Basidiomycota</taxon>
        <taxon>Agaricomycotina</taxon>
        <taxon>Agaricomycetes</taxon>
        <taxon>Agaricomycetidae</taxon>
        <taxon>Boletales</taxon>
        <taxon>Coniophorineae</taxon>
        <taxon>Coniophoraceae</taxon>
        <taxon>Coniophora</taxon>
    </lineage>
</organism>
<sequence>MNLIDDIPLKIWDVISTEVVDPQDFYGLARTCRAFYDRWNTEFQLRLVGWRSLEGIESFIWHHRDNPDVRDQPMSLAVQTLVPINSNLNTLFEERPFWPDLWHDWYTRVHPPMESSDGDATPSPGQMPRLCAAFIRLCHPWQFLHRMPSFTAIYELSLENVEISFSGLSVMLHLPQLRRLRLIHCSFRARPRQCLHSLPYMLGLPLTHLALLHSSGDESCEDLEKVAALAACPNLERLQFTGSFPVLSVVSGDHITSLQTALSPSTLLCNVEAILPAKRSYRDVSGKMDYRKAERNATLLSRFLSRCPALTKLTIRGYVPCHLSIPVGALPRLETLRGPQAVIDCMTQRAPALRVLDIHDGLAVPSDVARGLGAIADKTKREDGKTGIDEVHIYTHRWDEEIALAVTKSFSNLRTIDLRYREGPGEVYILSFGPRLLCNLPALEHMSLHSVFYQQSNKDAPPCDMPKEILGNSFGEDERGVEVGIKLEDLDRKSATEEEEADHAEIAHVWKRYCPSLIEVGLAWGVLWRYDTESRTWRKRTYYFEGGSRVMYNDLA</sequence>
<dbReference type="EMBL" id="JH711581">
    <property type="protein sequence ID" value="EIW78828.1"/>
    <property type="molecule type" value="Genomic_DNA"/>
</dbReference>
<dbReference type="GeneID" id="19203470"/>
<name>A0A5M3MHW6_CONPW</name>
<dbReference type="InterPro" id="IPR032675">
    <property type="entry name" value="LRR_dom_sf"/>
</dbReference>
<keyword evidence="2" id="KW-1185">Reference proteome</keyword>
<evidence type="ECO:0008006" key="3">
    <source>
        <dbReference type="Google" id="ProtNLM"/>
    </source>
</evidence>
<gene>
    <name evidence="1" type="ORF">CONPUDRAFT_155546</name>
</gene>
<evidence type="ECO:0000313" key="1">
    <source>
        <dbReference type="EMBL" id="EIW78828.1"/>
    </source>
</evidence>
<comment type="caution">
    <text evidence="1">The sequence shown here is derived from an EMBL/GenBank/DDBJ whole genome shotgun (WGS) entry which is preliminary data.</text>
</comment>
<dbReference type="Proteomes" id="UP000053558">
    <property type="component" value="Unassembled WGS sequence"/>
</dbReference>
<dbReference type="SUPFAM" id="SSF52047">
    <property type="entry name" value="RNI-like"/>
    <property type="match status" value="1"/>
</dbReference>
<protein>
    <recommendedName>
        <fullName evidence="3">F-box domain-containing protein</fullName>
    </recommendedName>
</protein>
<dbReference type="AlphaFoldDB" id="A0A5M3MHW6"/>
<reference evidence="2" key="1">
    <citation type="journal article" date="2012" name="Science">
        <title>The Paleozoic origin of enzymatic lignin decomposition reconstructed from 31 fungal genomes.</title>
        <authorList>
            <person name="Floudas D."/>
            <person name="Binder M."/>
            <person name="Riley R."/>
            <person name="Barry K."/>
            <person name="Blanchette R.A."/>
            <person name="Henrissat B."/>
            <person name="Martinez A.T."/>
            <person name="Otillar R."/>
            <person name="Spatafora J.W."/>
            <person name="Yadav J.S."/>
            <person name="Aerts A."/>
            <person name="Benoit I."/>
            <person name="Boyd A."/>
            <person name="Carlson A."/>
            <person name="Copeland A."/>
            <person name="Coutinho P.M."/>
            <person name="de Vries R.P."/>
            <person name="Ferreira P."/>
            <person name="Findley K."/>
            <person name="Foster B."/>
            <person name="Gaskell J."/>
            <person name="Glotzer D."/>
            <person name="Gorecki P."/>
            <person name="Heitman J."/>
            <person name="Hesse C."/>
            <person name="Hori C."/>
            <person name="Igarashi K."/>
            <person name="Jurgens J.A."/>
            <person name="Kallen N."/>
            <person name="Kersten P."/>
            <person name="Kohler A."/>
            <person name="Kuees U."/>
            <person name="Kumar T.K.A."/>
            <person name="Kuo A."/>
            <person name="LaButti K."/>
            <person name="Larrondo L.F."/>
            <person name="Lindquist E."/>
            <person name="Ling A."/>
            <person name="Lombard V."/>
            <person name="Lucas S."/>
            <person name="Lundell T."/>
            <person name="Martin R."/>
            <person name="McLaughlin D.J."/>
            <person name="Morgenstern I."/>
            <person name="Morin E."/>
            <person name="Murat C."/>
            <person name="Nagy L.G."/>
            <person name="Nolan M."/>
            <person name="Ohm R.A."/>
            <person name="Patyshakuliyeva A."/>
            <person name="Rokas A."/>
            <person name="Ruiz-Duenas F.J."/>
            <person name="Sabat G."/>
            <person name="Salamov A."/>
            <person name="Samejima M."/>
            <person name="Schmutz J."/>
            <person name="Slot J.C."/>
            <person name="St John F."/>
            <person name="Stenlid J."/>
            <person name="Sun H."/>
            <person name="Sun S."/>
            <person name="Syed K."/>
            <person name="Tsang A."/>
            <person name="Wiebenga A."/>
            <person name="Young D."/>
            <person name="Pisabarro A."/>
            <person name="Eastwood D.C."/>
            <person name="Martin F."/>
            <person name="Cullen D."/>
            <person name="Grigoriev I.V."/>
            <person name="Hibbett D.S."/>
        </authorList>
    </citation>
    <scope>NUCLEOTIDE SEQUENCE [LARGE SCALE GENOMIC DNA]</scope>
    <source>
        <strain evidence="2">RWD-64-598 SS2</strain>
    </source>
</reference>
<dbReference type="KEGG" id="cput:CONPUDRAFT_155546"/>